<reference evidence="3" key="1">
    <citation type="submission" date="2017-09" db="EMBL/GenBank/DDBJ databases">
        <title>Metaegenomics of thermophilic ammonia-oxidizing enrichment culture.</title>
        <authorList>
            <person name="Kato S."/>
            <person name="Suzuki K."/>
        </authorList>
    </citation>
    <scope>NUCLEOTIDE SEQUENCE [LARGE SCALE GENOMIC DNA]</scope>
</reference>
<sequence length="418" mass="48096">MGESIILNDAFVEVHLFLDDPEAIRWLKGIADNQRLEMVKRALKVGITALNSALVGSTAMLFRQALDKWRTDVDATVQKALDQSQKAIVETLQQQFGRQIDPAIQLIERAANEASLRIQERLAQMECRIDPTHPNSWLRAIHEMIDTMRNEFDPNRERSYLWQVRNTLSDYFRRDGEATQCINEAVTRAVEGLQRTLDQIRSSVDIIANRLAPITRGLAFEREVVRDLLRRATAVTGDSLDHVGRDQRPGDWLIGVRFNGSEIGAIVVEVKDEKRNRNQVEQDLDRAMQNRNAQIGILLFANLDQNPYDVPFTILDDSNKMVCVWDEMGSNLNFAYQVARLRLIDRHLRQTAALDRQELLEEIQSALQDVERMRDLQNKAGLAYDRARETFELAREIYNSLRNRLQRIHQQLSRVGVG</sequence>
<organism evidence="2 3">
    <name type="scientific">Candidatus Fervidibacter japonicus</name>
    <dbReference type="NCBI Taxonomy" id="2035412"/>
    <lineage>
        <taxon>Bacteria</taxon>
        <taxon>Candidatus Fervidibacterota</taxon>
        <taxon>Candidatus Fervidibacter</taxon>
    </lineage>
</organism>
<dbReference type="AlphaFoldDB" id="A0A2H5XC17"/>
<protein>
    <submittedName>
        <fullName evidence="2">Uncharacterized protein</fullName>
    </submittedName>
</protein>
<gene>
    <name evidence="2" type="ORF">HRbin17_01254</name>
</gene>
<feature type="coiled-coil region" evidence="1">
    <location>
        <begin position="349"/>
        <end position="404"/>
    </location>
</feature>
<keyword evidence="1" id="KW-0175">Coiled coil</keyword>
<dbReference type="EMBL" id="BEHT01000015">
    <property type="protein sequence ID" value="GBC98740.1"/>
    <property type="molecule type" value="Genomic_DNA"/>
</dbReference>
<comment type="caution">
    <text evidence="2">The sequence shown here is derived from an EMBL/GenBank/DDBJ whole genome shotgun (WGS) entry which is preliminary data.</text>
</comment>
<evidence type="ECO:0000313" key="3">
    <source>
        <dbReference type="Proteomes" id="UP000236173"/>
    </source>
</evidence>
<name>A0A2H5XC17_9BACT</name>
<accession>A0A2H5XC17</accession>
<proteinExistence type="predicted"/>
<evidence type="ECO:0000256" key="1">
    <source>
        <dbReference type="SAM" id="Coils"/>
    </source>
</evidence>
<dbReference type="Proteomes" id="UP000236173">
    <property type="component" value="Unassembled WGS sequence"/>
</dbReference>
<evidence type="ECO:0000313" key="2">
    <source>
        <dbReference type="EMBL" id="GBC98740.1"/>
    </source>
</evidence>